<dbReference type="SMART" id="SM00825">
    <property type="entry name" value="PKS_KS"/>
    <property type="match status" value="1"/>
</dbReference>
<dbReference type="PROSITE" id="PS00606">
    <property type="entry name" value="KS3_1"/>
    <property type="match status" value="1"/>
</dbReference>
<dbReference type="InterPro" id="IPR016039">
    <property type="entry name" value="Thiolase-like"/>
</dbReference>
<dbReference type="InterPro" id="IPR020807">
    <property type="entry name" value="PKS_DH"/>
</dbReference>
<dbReference type="Gene3D" id="3.40.47.10">
    <property type="match status" value="1"/>
</dbReference>
<feature type="active site" description="Proton acceptor; for dehydratase activity" evidence="4">
    <location>
        <position position="1334"/>
    </location>
</feature>
<dbReference type="Pfam" id="PF16197">
    <property type="entry name" value="KAsynt_C_assoc"/>
    <property type="match status" value="1"/>
</dbReference>
<keyword evidence="9" id="KW-1185">Reference proteome</keyword>
<dbReference type="CDD" id="cd08955">
    <property type="entry name" value="KR_2_FAS_SDR_x"/>
    <property type="match status" value="1"/>
</dbReference>
<dbReference type="EMBL" id="CP089982">
    <property type="protein sequence ID" value="WXA92414.1"/>
    <property type="molecule type" value="Genomic_DNA"/>
</dbReference>
<dbReference type="InterPro" id="IPR013968">
    <property type="entry name" value="PKS_KR"/>
</dbReference>
<dbReference type="Pfam" id="PF22621">
    <property type="entry name" value="CurL-like_PKS_C"/>
    <property type="match status" value="1"/>
</dbReference>
<feature type="region of interest" description="C-terminal hotdog fold" evidence="4">
    <location>
        <begin position="1434"/>
        <end position="1585"/>
    </location>
</feature>
<protein>
    <submittedName>
        <fullName evidence="8">Acyltransferase domain-containing protein</fullName>
    </submittedName>
</protein>
<gene>
    <name evidence="8" type="ORF">LZC95_38930</name>
</gene>
<dbReference type="Pfam" id="PF00109">
    <property type="entry name" value="ketoacyl-synt"/>
    <property type="match status" value="1"/>
</dbReference>
<dbReference type="SUPFAM" id="SSF52151">
    <property type="entry name" value="FabD/lysophospholipase-like"/>
    <property type="match status" value="2"/>
</dbReference>
<dbReference type="InterPro" id="IPR009081">
    <property type="entry name" value="PP-bd_ACP"/>
</dbReference>
<dbReference type="SUPFAM" id="SSF55048">
    <property type="entry name" value="Probable ACP-binding domain of malonyl-CoA ACP transacylase"/>
    <property type="match status" value="2"/>
</dbReference>
<dbReference type="InterPro" id="IPR016035">
    <property type="entry name" value="Acyl_Trfase/lysoPLipase"/>
</dbReference>
<dbReference type="SUPFAM" id="SSF51735">
    <property type="entry name" value="NAD(P)-binding Rossmann-fold domains"/>
    <property type="match status" value="2"/>
</dbReference>
<dbReference type="InterPro" id="IPR057326">
    <property type="entry name" value="KR_dom"/>
</dbReference>
<dbReference type="Pfam" id="PF14765">
    <property type="entry name" value="PS-DH"/>
    <property type="match status" value="1"/>
</dbReference>
<dbReference type="InterPro" id="IPR049900">
    <property type="entry name" value="PKS_mFAS_DH"/>
</dbReference>
<dbReference type="InterPro" id="IPR050091">
    <property type="entry name" value="PKS_NRPS_Biosynth_Enz"/>
</dbReference>
<keyword evidence="8" id="KW-0012">Acyltransferase</keyword>
<feature type="domain" description="PKS/mFAS DH" evidence="7">
    <location>
        <begin position="1301"/>
        <end position="1585"/>
    </location>
</feature>
<dbReference type="InterPro" id="IPR006162">
    <property type="entry name" value="Ppantetheine_attach_site"/>
</dbReference>
<dbReference type="InterPro" id="IPR032821">
    <property type="entry name" value="PKS_assoc"/>
</dbReference>
<keyword evidence="2" id="KW-0597">Phosphoprotein</keyword>
<reference evidence="8 9" key="1">
    <citation type="submission" date="2021-12" db="EMBL/GenBank/DDBJ databases">
        <title>Discovery of the Pendulisporaceae a myxobacterial family with distinct sporulation behavior and unique specialized metabolism.</title>
        <authorList>
            <person name="Garcia R."/>
            <person name="Popoff A."/>
            <person name="Bader C.D."/>
            <person name="Loehr J."/>
            <person name="Walesch S."/>
            <person name="Walt C."/>
            <person name="Boldt J."/>
            <person name="Bunk B."/>
            <person name="Haeckl F.J.F.P.J."/>
            <person name="Gunesch A.P."/>
            <person name="Birkelbach J."/>
            <person name="Nuebel U."/>
            <person name="Pietschmann T."/>
            <person name="Bach T."/>
            <person name="Mueller R."/>
        </authorList>
    </citation>
    <scope>NUCLEOTIDE SEQUENCE [LARGE SCALE GENOMIC DNA]</scope>
    <source>
        <strain evidence="8 9">MSr12523</strain>
    </source>
</reference>
<dbReference type="SUPFAM" id="SSF53901">
    <property type="entry name" value="Thiolase-like"/>
    <property type="match status" value="1"/>
</dbReference>
<feature type="domain" description="Carrier" evidence="5">
    <location>
        <begin position="2072"/>
        <end position="2149"/>
    </location>
</feature>
<evidence type="ECO:0000259" key="7">
    <source>
        <dbReference type="PROSITE" id="PS52019"/>
    </source>
</evidence>
<organism evidence="8 9">
    <name type="scientific">Pendulispora brunnea</name>
    <dbReference type="NCBI Taxonomy" id="2905690"/>
    <lineage>
        <taxon>Bacteria</taxon>
        <taxon>Pseudomonadati</taxon>
        <taxon>Myxococcota</taxon>
        <taxon>Myxococcia</taxon>
        <taxon>Myxococcales</taxon>
        <taxon>Sorangiineae</taxon>
        <taxon>Pendulisporaceae</taxon>
        <taxon>Pendulispora</taxon>
    </lineage>
</organism>
<dbReference type="Proteomes" id="UP001379533">
    <property type="component" value="Chromosome"/>
</dbReference>
<dbReference type="InterPro" id="IPR036291">
    <property type="entry name" value="NAD(P)-bd_dom_sf"/>
</dbReference>
<dbReference type="SMART" id="SM00827">
    <property type="entry name" value="PKS_AT"/>
    <property type="match status" value="2"/>
</dbReference>
<dbReference type="SMART" id="SM00822">
    <property type="entry name" value="PKS_KR"/>
    <property type="match status" value="1"/>
</dbReference>
<evidence type="ECO:0000313" key="9">
    <source>
        <dbReference type="Proteomes" id="UP001379533"/>
    </source>
</evidence>
<dbReference type="PANTHER" id="PTHR43775:SF37">
    <property type="entry name" value="SI:DKEY-61P9.11"/>
    <property type="match status" value="1"/>
</dbReference>
<dbReference type="RefSeq" id="WP_394843017.1">
    <property type="nucleotide sequence ID" value="NZ_CP089982.1"/>
</dbReference>
<dbReference type="InterPro" id="IPR001227">
    <property type="entry name" value="Ac_transferase_dom_sf"/>
</dbReference>
<dbReference type="Gene3D" id="1.10.1200.10">
    <property type="entry name" value="ACP-like"/>
    <property type="match status" value="2"/>
</dbReference>
<dbReference type="InterPro" id="IPR049551">
    <property type="entry name" value="PKS_DH_C"/>
</dbReference>
<dbReference type="SUPFAM" id="SSF47336">
    <property type="entry name" value="ACP-like"/>
    <property type="match status" value="2"/>
</dbReference>
<dbReference type="InterPro" id="IPR049552">
    <property type="entry name" value="PKS_DH_N"/>
</dbReference>
<evidence type="ECO:0000256" key="4">
    <source>
        <dbReference type="PROSITE-ProRule" id="PRU01363"/>
    </source>
</evidence>
<dbReference type="Gene3D" id="3.30.70.250">
    <property type="entry name" value="Malonyl-CoA ACP transacylase, ACP-binding"/>
    <property type="match status" value="1"/>
</dbReference>
<evidence type="ECO:0000256" key="3">
    <source>
        <dbReference type="ARBA" id="ARBA00022679"/>
    </source>
</evidence>
<dbReference type="Gene3D" id="3.10.129.110">
    <property type="entry name" value="Polyketide synthase dehydratase"/>
    <property type="match status" value="1"/>
</dbReference>
<keyword evidence="1" id="KW-0596">Phosphopantetheine</keyword>
<dbReference type="PROSITE" id="PS52019">
    <property type="entry name" value="PKS_MFAS_DH"/>
    <property type="match status" value="1"/>
</dbReference>
<dbReference type="SMART" id="SM01294">
    <property type="entry name" value="PKS_PP_betabranch"/>
    <property type="match status" value="1"/>
</dbReference>
<feature type="active site" description="Proton donor; for dehydratase activity" evidence="4">
    <location>
        <position position="1493"/>
    </location>
</feature>
<dbReference type="InterPro" id="IPR036736">
    <property type="entry name" value="ACP-like_sf"/>
</dbReference>
<dbReference type="SMART" id="SM00823">
    <property type="entry name" value="PKS_PP"/>
    <property type="match status" value="2"/>
</dbReference>
<dbReference type="CDD" id="cd00833">
    <property type="entry name" value="PKS"/>
    <property type="match status" value="1"/>
</dbReference>
<dbReference type="InterPro" id="IPR020841">
    <property type="entry name" value="PKS_Beta-ketoAc_synthase_dom"/>
</dbReference>
<feature type="region of interest" description="N-terminal hotdog fold" evidence="4">
    <location>
        <begin position="1301"/>
        <end position="1424"/>
    </location>
</feature>
<dbReference type="GO" id="GO:0016746">
    <property type="term" value="F:acyltransferase activity"/>
    <property type="evidence" value="ECO:0007669"/>
    <property type="project" value="UniProtKB-KW"/>
</dbReference>
<dbReference type="PROSITE" id="PS52004">
    <property type="entry name" value="KS3_2"/>
    <property type="match status" value="1"/>
</dbReference>
<dbReference type="InterPro" id="IPR020806">
    <property type="entry name" value="PKS_PP-bd"/>
</dbReference>
<dbReference type="Pfam" id="PF08659">
    <property type="entry name" value="KR"/>
    <property type="match status" value="1"/>
</dbReference>
<dbReference type="Pfam" id="PF02801">
    <property type="entry name" value="Ketoacyl-synt_C"/>
    <property type="match status" value="1"/>
</dbReference>
<dbReference type="InterPro" id="IPR042104">
    <property type="entry name" value="PKS_dehydratase_sf"/>
</dbReference>
<dbReference type="Pfam" id="PF00698">
    <property type="entry name" value="Acyl_transf_1"/>
    <property type="match status" value="2"/>
</dbReference>
<evidence type="ECO:0000259" key="5">
    <source>
        <dbReference type="PROSITE" id="PS50075"/>
    </source>
</evidence>
<dbReference type="Gene3D" id="3.30.70.3290">
    <property type="match status" value="1"/>
</dbReference>
<feature type="domain" description="Ketosynthase family 3 (KS3)" evidence="6">
    <location>
        <begin position="99"/>
        <end position="525"/>
    </location>
</feature>
<dbReference type="Gene3D" id="3.40.366.10">
    <property type="entry name" value="Malonyl-Coenzyme A Acyl Carrier Protein, domain 2"/>
    <property type="match status" value="2"/>
</dbReference>
<dbReference type="PROSITE" id="PS00012">
    <property type="entry name" value="PHOSPHOPANTETHEINE"/>
    <property type="match status" value="1"/>
</dbReference>
<dbReference type="InterPro" id="IPR016036">
    <property type="entry name" value="Malonyl_transacylase_ACP-bd"/>
</dbReference>
<keyword evidence="3" id="KW-0808">Transferase</keyword>
<evidence type="ECO:0000256" key="2">
    <source>
        <dbReference type="ARBA" id="ARBA00022553"/>
    </source>
</evidence>
<dbReference type="PROSITE" id="PS50075">
    <property type="entry name" value="CARRIER"/>
    <property type="match status" value="2"/>
</dbReference>
<dbReference type="Pfam" id="PF00550">
    <property type="entry name" value="PP-binding"/>
    <property type="match status" value="2"/>
</dbReference>
<dbReference type="SMART" id="SM00826">
    <property type="entry name" value="PKS_DH"/>
    <property type="match status" value="1"/>
</dbReference>
<dbReference type="InterPro" id="IPR018201">
    <property type="entry name" value="Ketoacyl_synth_AS"/>
</dbReference>
<evidence type="ECO:0000259" key="6">
    <source>
        <dbReference type="PROSITE" id="PS52004"/>
    </source>
</evidence>
<dbReference type="PANTHER" id="PTHR43775">
    <property type="entry name" value="FATTY ACID SYNTHASE"/>
    <property type="match status" value="1"/>
</dbReference>
<evidence type="ECO:0000313" key="8">
    <source>
        <dbReference type="EMBL" id="WXA92414.1"/>
    </source>
</evidence>
<dbReference type="Pfam" id="PF21089">
    <property type="entry name" value="PKS_DH_N"/>
    <property type="match status" value="1"/>
</dbReference>
<dbReference type="InterPro" id="IPR014031">
    <property type="entry name" value="Ketoacyl_synth_C"/>
</dbReference>
<sequence>MSASVPSRDALQAWIAAWIGEQLRLSTGAVSVHARLRDLGLDSARATQLVGELSAQVGRPLPLTLLWDHPTIAELSAHLTEPKSTSPKEARYSPSPAEGGAVAIIAMACRFPGGADTPQAFWDLLVQGRDAVGPVPADRFDAEGFYDSDPTARGKAITKWGGFLERSDTFDPYLFGISPREAVEMDPQQRMLLELAWDAFEAAGIAKEALRDRAVGVFVGSMWNDYARLWRGGPRAIEQFTATGQDDSIIAARISYVFGVRGPSLSINTACSSSLVAVHLACQSLLTGESELALAGGVNLIFGPDSTLAMSKFGGMAPDGRCKAFDARANGYVRGEGAGVVLLKPLQRALADGDVIHAIIRGSAVNNDGFSNGLTSPSPAAQAEMLGLAYARAGVCPGHVHYVEAHGTGTMLGDPIEAGALGEVLGRHPDRQRPLRIGSAKTNIGHLEAAAGMAGLIKTVQALKHRRLPPSLHFETPNPNIAFDALNLEVQTALTSWTPEEEGTLFAGVSSFGFGGTNAHVVLESFLPDPIPVCTTKGQGTRPVLVFTGNGSQWPGMALDLMQREAVFRAAVQRCDEALSKHGCEGVARALESGRFDVQQVDLVQPLLWAVQVGLVAMWRNWGIEPAAVVGHSVGEIAAAWAAGALDLDEAARVVVHRSRLQQGCADQGGMVLVETNAEQAQQLIDASAPGRLTVAACNAPVQTVVSGELAGVRDFVAHATSRGIAVKTVRVNVAYHGPQMHPLRDDLHRALEGLIPIAPRTPMVSTVTGRQVDGPLDAEYWCRNMCDPVRFGDAIATLIRDGHRVFLEVGPHPTLAKAIEAQLPDGFVGTSLEHERPSRPRLLETAAQLFERGVTTALRSERPRLLPLSAHTEAALEQRLSDLGHYPTAYPDVDLEALGRTLARGRSHLPHRAALVALSAAEMAEPLPLRAPAALEGRPRIAFVFPGQGSQWVGMGRQLLEAEPVFRKAIHQWEPLLGEFTDWSLLEQLQAEESASRLDQVDVIQPAIFAIQVALAALWRSWGVHPDVVIGHSMGEVAAAYVAGALDARDAARIICLRSRIAQKTSGRGGMAVVELSPDEVRTILEPYAATVSLAACNGPTSCLLSGDSADLEAIGEALRARDIFFRPVNVDYASHSPQMDAIKDELEHALRETRPRAPAVPFHSTVDGVLVEDARFSAAYWARNLREPVLFHQGISALEQRGFNVFLEISPHPVLTYSIAKSVRPESSLILGSLKRDEDELRALLTSAGMLFAAGGSVDWAALYPHPGAPLDLPGYPFQRERYWFDPPREQAATGTRGHALLDRFVRSPFPRERLIWESDVGLERFPYLADHCVGGVAVFPGTGYIECILEAARELYADAPVDIARIVFEKALFLEAETKTLQLCMEAEGAGHRFTLSSYDPTLDAWTRHVSGELHRSPSSADAGAIDVAAGESVDLATFYGNLERAGNGYGPRFRAVQSLRTRGSSVIGRVVLEDALSTQGARIHPVVFDACLQVMATPIALRTANAEGRESAFMPTRAERIRVFRDAGRAVHSHVRFLEGGPVADDAGDLYADIDVTDDAGLLLARVERICFHLLEHTTAASRPSSELLYRVAWEDAPPPAAGPTTPRRRWLIVSDPGGLADVLADGLLAAGHVVRIGYPEDDLAWTDSVSGIVHLGNIDLSEPSSSGCRSVTQLLKTLDRRSSPPRLWVVTRGAWGACPAQAPVWGLTRAIAQEYPALWGGIVDVDPKDDLRLQAEQILAELLAKCPGEDRILYRGGRRQVARLLRDTAPGNATPAFRADRAYLVTGGLGALGLRLAAWMVSHGARHLILLGRTPLPPRRTWTHEGHSADLRAKLDGILHLERLGAHVATPALDIGDAQALSAFLDEYAQETRPPIAGIAHLAGIIRPELLSALREDALEEAFQSKVYGAWNLHRAFPGDALDFFALFSSASAVLNSPLLGSYAAANAFLDGLAAFRRGRGEPAQSFNWGFWADGGMATRDLHFEGESQGMRSFSPATGMELFGTLLVRNSVQTVIMDVDWPEWSRAYPDAAASPLLRTLRADAAAPVEAAPREPALPNLADLGPDERKKLVETLLLEELSAVLKMPPSKISRTARLGSMGLDSMLSLELRNRLEKRTALTLPGTLAWNYPSVDRLSAFLLEKLVVTKPAIVEPIETVPTDMIRALMQLGVIDADDPVLQDPEALRSLIQEAQHYLEA</sequence>
<dbReference type="InterPro" id="IPR014030">
    <property type="entry name" value="Ketoacyl_synth_N"/>
</dbReference>
<feature type="domain" description="Carrier" evidence="5">
    <location>
        <begin position="6"/>
        <end position="83"/>
    </location>
</feature>
<accession>A0ABZ2K102</accession>
<dbReference type="InterPro" id="IPR014043">
    <property type="entry name" value="Acyl_transferase_dom"/>
</dbReference>
<proteinExistence type="predicted"/>
<evidence type="ECO:0000256" key="1">
    <source>
        <dbReference type="ARBA" id="ARBA00022450"/>
    </source>
</evidence>
<dbReference type="Gene3D" id="3.40.50.720">
    <property type="entry name" value="NAD(P)-binding Rossmann-like Domain"/>
    <property type="match status" value="1"/>
</dbReference>
<name>A0ABZ2K102_9BACT</name>